<comment type="pathway">
    <text evidence="1">Cofactor biosynthesis; ubiquinone biosynthesis.</text>
</comment>
<evidence type="ECO:0000313" key="3">
    <source>
        <dbReference type="EMBL" id="ARJ42403.1"/>
    </source>
</evidence>
<comment type="function">
    <text evidence="1">Required for efficient ubiquinone (coenzyme Q) biosynthesis. UbiK is probably an accessory factor of Ubi enzymes and facilitates ubiquinone biosynthesis by acting as an assembly factor, a targeting factor, or both.</text>
</comment>
<sequence>MIDTKKIEQLARQVHEAMPKGIREFGDDVEKKIRQVLQAQLTRMDLVNREEFDVQTQVLLRTREKLAVLEQRLAALESQSGNASTPAASSASATPAQATPSTPANTFSTPATQTNTVTAPPTSPAATPASTATPAAAPTSPAATPVSEDVVKTEDPKS</sequence>
<dbReference type="AlphaFoldDB" id="A0A1W6B5S2"/>
<keyword evidence="1" id="KW-0963">Cytoplasm</keyword>
<dbReference type="KEGG" id="palh:B1H58_10475"/>
<dbReference type="Proteomes" id="UP000192900">
    <property type="component" value="Chromosome"/>
</dbReference>
<evidence type="ECO:0000313" key="4">
    <source>
        <dbReference type="Proteomes" id="UP000192900"/>
    </source>
</evidence>
<dbReference type="STRING" id="1891675.B1H58_10475"/>
<accession>A0A1W6B5S2</accession>
<dbReference type="RefSeq" id="WP_085070032.1">
    <property type="nucleotide sequence ID" value="NZ_CP019706.1"/>
</dbReference>
<feature type="region of interest" description="Disordered" evidence="2">
    <location>
        <begin position="77"/>
        <end position="158"/>
    </location>
</feature>
<dbReference type="GO" id="GO:0005829">
    <property type="term" value="C:cytosol"/>
    <property type="evidence" value="ECO:0007669"/>
    <property type="project" value="TreeGrafter"/>
</dbReference>
<dbReference type="EMBL" id="CP019706">
    <property type="protein sequence ID" value="ARJ42403.1"/>
    <property type="molecule type" value="Genomic_DNA"/>
</dbReference>
<organism evidence="3 4">
    <name type="scientific">Pantoea alhagi</name>
    <dbReference type="NCBI Taxonomy" id="1891675"/>
    <lineage>
        <taxon>Bacteria</taxon>
        <taxon>Pseudomonadati</taxon>
        <taxon>Pseudomonadota</taxon>
        <taxon>Gammaproteobacteria</taxon>
        <taxon>Enterobacterales</taxon>
        <taxon>Erwiniaceae</taxon>
        <taxon>Pantoea</taxon>
    </lineage>
</organism>
<dbReference type="UniPathway" id="UPA00232"/>
<feature type="compositionally biased region" description="Basic and acidic residues" evidence="2">
    <location>
        <begin position="149"/>
        <end position="158"/>
    </location>
</feature>
<name>A0A1W6B5S2_9GAMM</name>
<dbReference type="InterPro" id="IPR007475">
    <property type="entry name" value="UbiK"/>
</dbReference>
<comment type="subcellular location">
    <subcellularLocation>
        <location evidence="1">Cytoplasm</location>
    </subcellularLocation>
</comment>
<proteinExistence type="inferred from homology"/>
<reference evidence="3 4" key="1">
    <citation type="submission" date="2017-02" db="EMBL/GenBank/DDBJ databases">
        <title>Complete genome sequence of the drought resistance-promoting endophyte Pantoea alhagi LTYR-11Z.</title>
        <authorList>
            <person name="Zhang L."/>
        </authorList>
    </citation>
    <scope>NUCLEOTIDE SEQUENCE [LARGE SCALE GENOMIC DNA]</scope>
    <source>
        <strain evidence="3 4">LTYR-11Z</strain>
    </source>
</reference>
<evidence type="ECO:0000256" key="2">
    <source>
        <dbReference type="SAM" id="MobiDB-lite"/>
    </source>
</evidence>
<comment type="similarity">
    <text evidence="1">Belongs to the UbiK family.</text>
</comment>
<dbReference type="PANTHER" id="PTHR38040">
    <property type="entry name" value="UBIQUINONE BIOSYNTHESIS ACCESSORY FACTOR UBIK"/>
    <property type="match status" value="1"/>
</dbReference>
<feature type="compositionally biased region" description="Polar residues" evidence="2">
    <location>
        <begin position="105"/>
        <end position="115"/>
    </location>
</feature>
<dbReference type="NCBIfam" id="NF047835">
    <property type="entry name" value="UbiqAccUbiK"/>
    <property type="match status" value="1"/>
</dbReference>
<dbReference type="GO" id="GO:0006744">
    <property type="term" value="P:ubiquinone biosynthetic process"/>
    <property type="evidence" value="ECO:0007669"/>
    <property type="project" value="UniProtKB-UniRule"/>
</dbReference>
<dbReference type="HAMAP" id="MF_02216">
    <property type="entry name" value="UbiK"/>
    <property type="match status" value="1"/>
</dbReference>
<feature type="compositionally biased region" description="Low complexity" evidence="2">
    <location>
        <begin position="116"/>
        <end position="147"/>
    </location>
</feature>
<feature type="compositionally biased region" description="Low complexity" evidence="2">
    <location>
        <begin position="83"/>
        <end position="104"/>
    </location>
</feature>
<keyword evidence="1" id="KW-0831">Ubiquinone biosynthesis</keyword>
<dbReference type="Pfam" id="PF04380">
    <property type="entry name" value="BMFP"/>
    <property type="match status" value="1"/>
</dbReference>
<keyword evidence="4" id="KW-1185">Reference proteome</keyword>
<evidence type="ECO:0000256" key="1">
    <source>
        <dbReference type="HAMAP-Rule" id="MF_02216"/>
    </source>
</evidence>
<gene>
    <name evidence="1" type="primary">ubiK</name>
    <name evidence="3" type="ORF">B1H58_10475</name>
</gene>
<protein>
    <recommendedName>
        <fullName evidence="1">Ubiquinone biosynthesis accessory factor UbiK</fullName>
    </recommendedName>
</protein>
<dbReference type="PANTHER" id="PTHR38040:SF1">
    <property type="entry name" value="UBIQUINONE BIOSYNTHESIS ACCESSORY FACTOR UBIK"/>
    <property type="match status" value="1"/>
</dbReference>